<comment type="catalytic activity">
    <reaction evidence="8">
        <text>DNA(n) + a 2'-deoxyribonucleoside 5'-triphosphate = DNA(n+1) + diphosphate</text>
        <dbReference type="Rhea" id="RHEA:22508"/>
        <dbReference type="Rhea" id="RHEA-COMP:17339"/>
        <dbReference type="Rhea" id="RHEA-COMP:17340"/>
        <dbReference type="ChEBI" id="CHEBI:33019"/>
        <dbReference type="ChEBI" id="CHEBI:61560"/>
        <dbReference type="ChEBI" id="CHEBI:173112"/>
        <dbReference type="EC" id="2.7.7.7"/>
    </reaction>
</comment>
<evidence type="ECO:0000256" key="3">
    <source>
        <dbReference type="ARBA" id="ARBA00019114"/>
    </source>
</evidence>
<evidence type="ECO:0000256" key="4">
    <source>
        <dbReference type="ARBA" id="ARBA00022679"/>
    </source>
</evidence>
<dbReference type="NCBIfam" id="NF005298">
    <property type="entry name" value="PRK06826.1"/>
    <property type="match status" value="1"/>
</dbReference>
<evidence type="ECO:0000256" key="5">
    <source>
        <dbReference type="ARBA" id="ARBA00022695"/>
    </source>
</evidence>
<evidence type="ECO:0000259" key="10">
    <source>
        <dbReference type="SMART" id="SM00481"/>
    </source>
</evidence>
<accession>A0A3B1DTQ1</accession>
<dbReference type="NCBIfam" id="TIGR00594">
    <property type="entry name" value="polc"/>
    <property type="match status" value="1"/>
</dbReference>
<dbReference type="InterPro" id="IPR003141">
    <property type="entry name" value="Pol/His_phosphatase_N"/>
</dbReference>
<dbReference type="GO" id="GO:0008408">
    <property type="term" value="F:3'-5' exonuclease activity"/>
    <property type="evidence" value="ECO:0007669"/>
    <property type="project" value="InterPro"/>
</dbReference>
<dbReference type="CDD" id="cd04485">
    <property type="entry name" value="DnaE_OBF"/>
    <property type="match status" value="1"/>
</dbReference>
<dbReference type="Pfam" id="PF01336">
    <property type="entry name" value="tRNA_anti-codon"/>
    <property type="match status" value="1"/>
</dbReference>
<dbReference type="Pfam" id="PF17657">
    <property type="entry name" value="DNA_pol3_finger"/>
    <property type="match status" value="1"/>
</dbReference>
<protein>
    <recommendedName>
        <fullName evidence="3">DNA polymerase III subunit alpha</fullName>
        <ecNumber evidence="2">2.7.7.7</ecNumber>
    </recommendedName>
</protein>
<reference evidence="11" key="1">
    <citation type="submission" date="2018-06" db="EMBL/GenBank/DDBJ databases">
        <authorList>
            <person name="Zhirakovskaya E."/>
        </authorList>
    </citation>
    <scope>NUCLEOTIDE SEQUENCE</scope>
</reference>
<organism evidence="11">
    <name type="scientific">hydrothermal vent metagenome</name>
    <dbReference type="NCBI Taxonomy" id="652676"/>
    <lineage>
        <taxon>unclassified sequences</taxon>
        <taxon>metagenomes</taxon>
        <taxon>ecological metagenomes</taxon>
    </lineage>
</organism>
<dbReference type="Gene3D" id="3.20.20.140">
    <property type="entry name" value="Metal-dependent hydrolases"/>
    <property type="match status" value="1"/>
</dbReference>
<dbReference type="InterPro" id="IPR004365">
    <property type="entry name" value="NA-bd_OB_tRNA"/>
</dbReference>
<keyword evidence="6" id="KW-0235">DNA replication</keyword>
<dbReference type="GO" id="GO:0005737">
    <property type="term" value="C:cytoplasm"/>
    <property type="evidence" value="ECO:0007669"/>
    <property type="project" value="UniProtKB-SubCell"/>
</dbReference>
<dbReference type="SUPFAM" id="SSF89550">
    <property type="entry name" value="PHP domain-like"/>
    <property type="match status" value="1"/>
</dbReference>
<dbReference type="NCBIfam" id="NF004226">
    <property type="entry name" value="PRK05673.1"/>
    <property type="match status" value="1"/>
</dbReference>
<dbReference type="GO" id="GO:0003887">
    <property type="term" value="F:DNA-directed DNA polymerase activity"/>
    <property type="evidence" value="ECO:0007669"/>
    <property type="project" value="UniProtKB-KW"/>
</dbReference>
<evidence type="ECO:0000256" key="7">
    <source>
        <dbReference type="ARBA" id="ARBA00022932"/>
    </source>
</evidence>
<dbReference type="InterPro" id="IPR040982">
    <property type="entry name" value="DNA_pol3_finger"/>
</dbReference>
<proteinExistence type="predicted"/>
<evidence type="ECO:0000256" key="9">
    <source>
        <dbReference type="SAM" id="MobiDB-lite"/>
    </source>
</evidence>
<evidence type="ECO:0000256" key="8">
    <source>
        <dbReference type="ARBA" id="ARBA00049244"/>
    </source>
</evidence>
<dbReference type="Pfam" id="PF07733">
    <property type="entry name" value="DNA_pol3_alpha"/>
    <property type="match status" value="1"/>
</dbReference>
<feature type="domain" description="Polymerase/histidinol phosphatase N-terminal" evidence="10">
    <location>
        <begin position="8"/>
        <end position="75"/>
    </location>
</feature>
<sequence>MVDTKPFAHLHCHTHYSLLDGANRIPELVEKVKANGMNAIAITDHGNLYGAMEFYHTCRDNDVNPIIGLEAYIAPGHRTDRSASRMKEASFHLTLLAKNATGFQNLIRLSSKSFLEGFYYKPRIDKEILEMHSEGLICLSGCASGELSRLLLGDEWEKAEKLCAWYTKIFGKNFFMEIQDSGVPIQHQCGEATIDLANRMGLPLVATNDAHYLNREDANAHDALLCVNTRSLKSDEKRMRFSTQEFHVRTPDEMYAVFTHHSEAVARSQEIAEMVDIQIDPNVKHYPVFHPPENKTDTEYLREVCEKKMVERYGDDLTDAHHARLDLELDVIEHMGYSSYFLIVWDFVVFAEEQKIPCTARGSACGAIVAFLLGLSDVCPLKYDLLFERFLDKSRLEPPDIDIDFCRDRRQMVIDYTKQKYGEDSVSQIGTFGTLKSKMAIRDVGRVLGVPLSRVNEIAKMVPETLNIKLKDALKESPELQNAYDQDDEIKELIDIALQLEGLSRSAGTHAAGVVVADRPLFELLPLQKIRGKDDIITQWDGPTVEAAGLLKMDFLGLRNLTILDKAVQNVKKHTGIEIVPRELPMDDKETFALLQRGETKGIFQLESGGMRDLLTKMKPDVFQDIIATSALYRPGPLEGGMVMQYVDVKNGRKEVEKIHPLVDEILEETYGVMVYQEQVMRILNRVGDIELSAAYRCIKAISKKKLKIIASFKEEYIRGAEAKGMKKNIAVDLFELIEKFAGYGFNKSHSTAYGLIAYQTAYLKAHYPHEFMAALLSCGMESSDRISEHVDDCRRMKIEVVPPDINQSDVEFTLIKDDPGETKISFGMAAIKGVGESALSEVVKEREENGKFKDIYDLTERLDPKCLTKGNLEILIKAGALDSLGPNRAQHTAAVERAVQAAISKHRDKQRGQMNLFGDDEPTEEGGTATSVELPEAPDWKRSQKLATEKEVLGFYLSSHPLAEHANQINMYVTHSISDITNLEDRAEVLLGGMIASIKLARTKKPSRNGNQEYVNFDFEGTGGIVRCTMWPEEFSRAGEKVKKEAICLIRGRVDRMGREPNIIVNRLMTLDEAEKEFTQQVAIKFQNGYHSNHDMKKVREILDRYPGQTEVLFVVDSNDEEDSAKKMRYYLSPPGAMRVSASPQLRAELVNTLGDGNLQFRAPAKKRTQR</sequence>
<comment type="subcellular location">
    <subcellularLocation>
        <location evidence="1">Cytoplasm</location>
    </subcellularLocation>
</comment>
<evidence type="ECO:0000313" key="11">
    <source>
        <dbReference type="EMBL" id="VAX39468.1"/>
    </source>
</evidence>
<dbReference type="GO" id="GO:0003676">
    <property type="term" value="F:nucleic acid binding"/>
    <property type="evidence" value="ECO:0007669"/>
    <property type="project" value="InterPro"/>
</dbReference>
<dbReference type="InterPro" id="IPR011708">
    <property type="entry name" value="DNA_pol3_alpha_NTPase_dom"/>
</dbReference>
<dbReference type="Pfam" id="PF02811">
    <property type="entry name" value="PHP"/>
    <property type="match status" value="1"/>
</dbReference>
<dbReference type="InterPro" id="IPR016195">
    <property type="entry name" value="Pol/histidinol_Pase-like"/>
</dbReference>
<dbReference type="Pfam" id="PF14579">
    <property type="entry name" value="HHH_6"/>
    <property type="match status" value="1"/>
</dbReference>
<dbReference type="CDD" id="cd12113">
    <property type="entry name" value="PHP_PolIIIA_DnaE3"/>
    <property type="match status" value="1"/>
</dbReference>
<dbReference type="EMBL" id="UOGL01000333">
    <property type="protein sequence ID" value="VAX39468.1"/>
    <property type="molecule type" value="Genomic_DNA"/>
</dbReference>
<dbReference type="Gene3D" id="1.10.10.1600">
    <property type="entry name" value="Bacterial DNA polymerase III alpha subunit, thumb domain"/>
    <property type="match status" value="1"/>
</dbReference>
<dbReference type="AlphaFoldDB" id="A0A3B1DTQ1"/>
<dbReference type="EC" id="2.7.7.7" evidence="2"/>
<keyword evidence="7" id="KW-0239">DNA-directed DNA polymerase</keyword>
<dbReference type="InterPro" id="IPR029460">
    <property type="entry name" value="DNAPol_HHH"/>
</dbReference>
<dbReference type="PANTHER" id="PTHR32294:SF0">
    <property type="entry name" value="DNA POLYMERASE III SUBUNIT ALPHA"/>
    <property type="match status" value="1"/>
</dbReference>
<dbReference type="InterPro" id="IPR041931">
    <property type="entry name" value="DNA_pol3_alpha_thumb_dom"/>
</dbReference>
<evidence type="ECO:0000256" key="2">
    <source>
        <dbReference type="ARBA" id="ARBA00012417"/>
    </source>
</evidence>
<name>A0A3B1DTQ1_9ZZZZ</name>
<dbReference type="InterPro" id="IPR004013">
    <property type="entry name" value="PHP_dom"/>
</dbReference>
<gene>
    <name evidence="11" type="ORF">MNBD_PLANCTO02-3116</name>
</gene>
<evidence type="ECO:0000256" key="6">
    <source>
        <dbReference type="ARBA" id="ARBA00022705"/>
    </source>
</evidence>
<evidence type="ECO:0000256" key="1">
    <source>
        <dbReference type="ARBA" id="ARBA00004496"/>
    </source>
</evidence>
<feature type="region of interest" description="Disordered" evidence="9">
    <location>
        <begin position="910"/>
        <end position="933"/>
    </location>
</feature>
<dbReference type="SMART" id="SM00481">
    <property type="entry name" value="POLIIIAc"/>
    <property type="match status" value="1"/>
</dbReference>
<keyword evidence="4 11" id="KW-0808">Transferase</keyword>
<dbReference type="PANTHER" id="PTHR32294">
    <property type="entry name" value="DNA POLYMERASE III SUBUNIT ALPHA"/>
    <property type="match status" value="1"/>
</dbReference>
<dbReference type="GO" id="GO:0006260">
    <property type="term" value="P:DNA replication"/>
    <property type="evidence" value="ECO:0007669"/>
    <property type="project" value="UniProtKB-KW"/>
</dbReference>
<dbReference type="InterPro" id="IPR004805">
    <property type="entry name" value="DnaE2/DnaE/PolC"/>
</dbReference>
<dbReference type="Gene3D" id="1.10.150.870">
    <property type="match status" value="1"/>
</dbReference>
<keyword evidence="5 11" id="KW-0548">Nucleotidyltransferase</keyword>